<dbReference type="PANTHER" id="PTHR47359:SF3">
    <property type="entry name" value="NLP_P60 DOMAIN-CONTAINING PROTEIN-RELATED"/>
    <property type="match status" value="1"/>
</dbReference>
<dbReference type="STRING" id="1917485.BOO69_16875"/>
<dbReference type="InterPro" id="IPR000064">
    <property type="entry name" value="NLP_P60_dom"/>
</dbReference>
<keyword evidence="3 6" id="KW-0378">Hydrolase</keyword>
<dbReference type="GO" id="GO:0008234">
    <property type="term" value="F:cysteine-type peptidase activity"/>
    <property type="evidence" value="ECO:0007669"/>
    <property type="project" value="UniProtKB-KW"/>
</dbReference>
<keyword evidence="7" id="KW-1185">Reference proteome</keyword>
<organism evidence="6 7">
    <name type="scientific">Sulfitobacter alexandrii</name>
    <dbReference type="NCBI Taxonomy" id="1917485"/>
    <lineage>
        <taxon>Bacteria</taxon>
        <taxon>Pseudomonadati</taxon>
        <taxon>Pseudomonadota</taxon>
        <taxon>Alphaproteobacteria</taxon>
        <taxon>Rhodobacterales</taxon>
        <taxon>Roseobacteraceae</taxon>
        <taxon>Sulfitobacter</taxon>
    </lineage>
</organism>
<dbReference type="Gene3D" id="3.90.1720.10">
    <property type="entry name" value="endopeptidase domain like (from Nostoc punctiforme)"/>
    <property type="match status" value="1"/>
</dbReference>
<dbReference type="Pfam" id="PF00877">
    <property type="entry name" value="NLPC_P60"/>
    <property type="match status" value="1"/>
</dbReference>
<protein>
    <submittedName>
        <fullName evidence="6">NLP/P60 hydrolase</fullName>
    </submittedName>
</protein>
<evidence type="ECO:0000259" key="5">
    <source>
        <dbReference type="PROSITE" id="PS51935"/>
    </source>
</evidence>
<dbReference type="InterPro" id="IPR041382">
    <property type="entry name" value="SH3_16"/>
</dbReference>
<dbReference type="RefSeq" id="WP_071973238.1">
    <property type="nucleotide sequence ID" value="NZ_CP018076.1"/>
</dbReference>
<keyword evidence="4" id="KW-0788">Thiol protease</keyword>
<dbReference type="Pfam" id="PF18348">
    <property type="entry name" value="SH3_16"/>
    <property type="match status" value="1"/>
</dbReference>
<reference evidence="6 7" key="1">
    <citation type="submission" date="2016-11" db="EMBL/GenBank/DDBJ databases">
        <title>Complete genome sequence of Sulfitobacter sp. AM1-D1, a toxic bacteria associated with marine dinoflagellate Alexandrium minutum in East China Sea.</title>
        <authorList>
            <person name="Yang Q."/>
            <person name="Zhang X."/>
            <person name="Tian X."/>
        </authorList>
    </citation>
    <scope>NUCLEOTIDE SEQUENCE [LARGE SCALE GENOMIC DNA]</scope>
    <source>
        <strain evidence="6 7">AM1-D1</strain>
    </source>
</reference>
<evidence type="ECO:0000256" key="2">
    <source>
        <dbReference type="ARBA" id="ARBA00022670"/>
    </source>
</evidence>
<dbReference type="InterPro" id="IPR051794">
    <property type="entry name" value="PG_Endopeptidase_C40"/>
</dbReference>
<dbReference type="OrthoDB" id="9813368at2"/>
<evidence type="ECO:0000256" key="3">
    <source>
        <dbReference type="ARBA" id="ARBA00022801"/>
    </source>
</evidence>
<name>A0A1J0WKP2_9RHOB</name>
<evidence type="ECO:0000256" key="4">
    <source>
        <dbReference type="ARBA" id="ARBA00022807"/>
    </source>
</evidence>
<evidence type="ECO:0000313" key="7">
    <source>
        <dbReference type="Proteomes" id="UP000181897"/>
    </source>
</evidence>
<dbReference type="PANTHER" id="PTHR47359">
    <property type="entry name" value="PEPTIDOGLYCAN DL-ENDOPEPTIDASE CWLO"/>
    <property type="match status" value="1"/>
</dbReference>
<proteinExistence type="inferred from homology"/>
<dbReference type="SUPFAM" id="SSF54001">
    <property type="entry name" value="Cysteine proteinases"/>
    <property type="match status" value="1"/>
</dbReference>
<dbReference type="InterPro" id="IPR038765">
    <property type="entry name" value="Papain-like_cys_pep_sf"/>
</dbReference>
<dbReference type="AlphaFoldDB" id="A0A1J0WKP2"/>
<gene>
    <name evidence="6" type="ORF">BOO69_16875</name>
</gene>
<keyword evidence="2" id="KW-0645">Protease</keyword>
<comment type="similarity">
    <text evidence="1">Belongs to the peptidase C40 family.</text>
</comment>
<feature type="domain" description="NlpC/P60" evidence="5">
    <location>
        <begin position="138"/>
        <end position="259"/>
    </location>
</feature>
<dbReference type="Proteomes" id="UP000181897">
    <property type="component" value="Chromosome"/>
</dbReference>
<evidence type="ECO:0000256" key="1">
    <source>
        <dbReference type="ARBA" id="ARBA00007074"/>
    </source>
</evidence>
<sequence>MSDPRLSPIPELTTRSEPGQVVAPVADLCRSPGGPRDRQLLFGDRLTRLGADTAGFTYVQAEKDGYCGHVRTTGLGPARKATHWVISPATHVYSEASFKSPEVCSLSFGSALTVTGTVEGYAKTAEGFVPLKHLREANQRFDDPVAVAELFLGTPYLWGGNSRWGIDCSGLVQAALLACGIPCPGDSDQQLILGEAATAPYRRNDLLFWKGHVALVRDSETLIHANAHAMLTAIEPIGAAIDRISAQGDGAVTAHRRPELGVS</sequence>
<evidence type="ECO:0000313" key="6">
    <source>
        <dbReference type="EMBL" id="APE44892.1"/>
    </source>
</evidence>
<dbReference type="GO" id="GO:0006508">
    <property type="term" value="P:proteolysis"/>
    <property type="evidence" value="ECO:0007669"/>
    <property type="project" value="UniProtKB-KW"/>
</dbReference>
<accession>A0A1J0WKP2</accession>
<dbReference type="PROSITE" id="PS51935">
    <property type="entry name" value="NLPC_P60"/>
    <property type="match status" value="1"/>
</dbReference>
<dbReference type="KEGG" id="suam:BOO69_16875"/>
<dbReference type="EMBL" id="CP018076">
    <property type="protein sequence ID" value="APE44892.1"/>
    <property type="molecule type" value="Genomic_DNA"/>
</dbReference>